<dbReference type="Proteomes" id="UP000596929">
    <property type="component" value="Unassembled WGS sequence"/>
</dbReference>
<keyword evidence="1" id="KW-1133">Transmembrane helix</keyword>
<dbReference type="RefSeq" id="WP_186859363.1">
    <property type="nucleotide sequence ID" value="NZ_JACOOO010000004.1"/>
</dbReference>
<dbReference type="Pfam" id="PF10096">
    <property type="entry name" value="DUF2334"/>
    <property type="match status" value="1"/>
</dbReference>
<evidence type="ECO:0000256" key="1">
    <source>
        <dbReference type="SAM" id="Phobius"/>
    </source>
</evidence>
<protein>
    <submittedName>
        <fullName evidence="2">Polysaccharide deacetylase family protein</fullName>
    </submittedName>
</protein>
<feature type="transmembrane region" description="Helical" evidence="1">
    <location>
        <begin position="510"/>
        <end position="529"/>
    </location>
</feature>
<evidence type="ECO:0000313" key="3">
    <source>
        <dbReference type="Proteomes" id="UP000596929"/>
    </source>
</evidence>
<dbReference type="CDD" id="cd10923">
    <property type="entry name" value="CE4_COG5298"/>
    <property type="match status" value="1"/>
</dbReference>
<gene>
    <name evidence="2" type="ORF">H8S20_04310</name>
</gene>
<comment type="caution">
    <text evidence="2">The sequence shown here is derived from an EMBL/GenBank/DDBJ whole genome shotgun (WGS) entry which is preliminary data.</text>
</comment>
<evidence type="ECO:0000313" key="2">
    <source>
        <dbReference type="EMBL" id="MBC5628113.1"/>
    </source>
</evidence>
<dbReference type="EMBL" id="JACOOO010000004">
    <property type="protein sequence ID" value="MBC5628113.1"/>
    <property type="molecule type" value="Genomic_DNA"/>
</dbReference>
<reference evidence="2 3" key="1">
    <citation type="submission" date="2020-08" db="EMBL/GenBank/DDBJ databases">
        <title>Genome public.</title>
        <authorList>
            <person name="Liu C."/>
            <person name="Sun Q."/>
        </authorList>
    </citation>
    <scope>NUCLEOTIDE SEQUENCE [LARGE SCALE GENOMIC DNA]</scope>
    <source>
        <strain evidence="2 3">NSJ-6</strain>
    </source>
</reference>
<dbReference type="SUPFAM" id="SSF88713">
    <property type="entry name" value="Glycoside hydrolase/deacetylase"/>
    <property type="match status" value="1"/>
</dbReference>
<accession>A0ABR7DB60</accession>
<dbReference type="InterPro" id="IPR018763">
    <property type="entry name" value="DUF2334"/>
</dbReference>
<sequence>MMYKKVTISALIVLIVLNILTSVVYADSKRDTSALIIYENENRFRYDENIVNHLKELLYVFNSDVSERDINSYEQGEINKYDSVFVINIQNDIVNNQFLEDLSKYEDKIYWIGDKIQNYLEYSNKYDLRYSSQNNNITELIYKENEIVIDVGYSFNIVEPSAKSSTIATMSDGYNFYPYIINEKNLYYISKWDLENGYIFDDSLNDFYDIKEFKEGKIFVRIEDVHPFRDTDTLKEVADYLYSENVPFIIALIPTFLDHETKTINTLDMVPEFVETIKYMQSKGGTVILHGYTHQLGEEEISGEGYEFWDIENNVPIQEDMETYIRDRALSGLRLCIENGIYPLGFEAPHYAMSIDGYKVLKKYFSTYIGQFQNNNEKFATSTFPYIIRGSDAFNTFIPENLGYVDKDDIFTVEKIKENFEKLSMVRGYTGGFFYHPYLDINYLKECISFFRDKDVKFLDLKSMDNYVKIDDISIVSKNGKIECSYDESKAKPKNEISKFDLVIKDINDVVIIFITVVLVLFFVIFIIFRRINTRKFKRR</sequence>
<organism evidence="2 3">
    <name type="scientific">Clostridium hominis</name>
    <dbReference type="NCBI Taxonomy" id="2763036"/>
    <lineage>
        <taxon>Bacteria</taxon>
        <taxon>Bacillati</taxon>
        <taxon>Bacillota</taxon>
        <taxon>Clostridia</taxon>
        <taxon>Eubacteriales</taxon>
        <taxon>Clostridiaceae</taxon>
        <taxon>Clostridium</taxon>
    </lineage>
</organism>
<proteinExistence type="predicted"/>
<name>A0ABR7DB60_9CLOT</name>
<dbReference type="InterPro" id="IPR011330">
    <property type="entry name" value="Glyco_hydro/deAcase_b/a-brl"/>
</dbReference>
<keyword evidence="1" id="KW-0472">Membrane</keyword>
<keyword evidence="1" id="KW-0812">Transmembrane</keyword>
<keyword evidence="3" id="KW-1185">Reference proteome</keyword>